<evidence type="ECO:0000313" key="1">
    <source>
        <dbReference type="EMBL" id="AKH48509.1"/>
    </source>
</evidence>
<reference evidence="1" key="1">
    <citation type="journal article" date="2015" name="Front. Microbiol.">
        <title>Combining genomic sequencing methods to explore viral diversity and reveal potential virus-host interactions.</title>
        <authorList>
            <person name="Chow C.E."/>
            <person name="Winget D.M."/>
            <person name="White R.A.III."/>
            <person name="Hallam S.J."/>
            <person name="Suttle C.A."/>
        </authorList>
    </citation>
    <scope>NUCLEOTIDE SEQUENCE</scope>
    <source>
        <strain evidence="1">Oxic1_9</strain>
    </source>
</reference>
<organism evidence="1">
    <name type="scientific">uncultured marine virus</name>
    <dbReference type="NCBI Taxonomy" id="186617"/>
    <lineage>
        <taxon>Viruses</taxon>
        <taxon>environmental samples</taxon>
    </lineage>
</organism>
<dbReference type="EMBL" id="KR029604">
    <property type="protein sequence ID" value="AKH48509.1"/>
    <property type="molecule type" value="Genomic_DNA"/>
</dbReference>
<proteinExistence type="predicted"/>
<sequence length="74" mass="8833">MYIDRYEIVSYSRKWNNGKQNKKAEITQYCDSNYHGMEGKKFLQLLSDLDDAWHQHEGKDCVVTVSFEDPKERD</sequence>
<name>A0A0F7L7F6_9VIRU</name>
<protein>
    <submittedName>
        <fullName evidence="1">Uncharacterized protein</fullName>
    </submittedName>
</protein>
<reference evidence="1" key="2">
    <citation type="submission" date="2015-03" db="EMBL/GenBank/DDBJ databases">
        <authorList>
            <person name="Chow C.-E.T."/>
            <person name="Winget D.M."/>
            <person name="White R.A.III."/>
            <person name="Hallam S.J."/>
            <person name="Suttle C.A."/>
        </authorList>
    </citation>
    <scope>NUCLEOTIDE SEQUENCE</scope>
    <source>
        <strain evidence="1">Oxic1_9</strain>
    </source>
</reference>
<accession>A0A0F7L7F6</accession>